<dbReference type="EMBL" id="QJPH01000559">
    <property type="protein sequence ID" value="PZN70262.1"/>
    <property type="molecule type" value="Genomic_DNA"/>
</dbReference>
<feature type="coiled-coil region" evidence="1">
    <location>
        <begin position="70"/>
        <end position="97"/>
    </location>
</feature>
<feature type="transmembrane region" description="Helical" evidence="2">
    <location>
        <begin position="180"/>
        <end position="200"/>
    </location>
</feature>
<feature type="transmembrane region" description="Helical" evidence="2">
    <location>
        <begin position="33"/>
        <end position="53"/>
    </location>
</feature>
<dbReference type="AlphaFoldDB" id="A0A2W4QDG9"/>
<sequence length="226" mass="25748">MQDHKNYNQPVGDIILRDRLPDHLMPDMPSQRWRYWVLAVVALALAVSLYLLINTSQMAARFQVKLASVEDSDTLRIRQYNQKLEELQDRMTVFVADSVETKLKTLEKNVTDGSVGTQEIKILEDLKGEVQLLEKYSSGRGGKLTDSSRLDHPRFQITPGTQSTISGGDLLYEVSQMKRLLYLSIASCGFVGFLIGGYWWQSNSRIKRLSRDIPSPRLLVRKTADE</sequence>
<accession>A0A2W4QDG9</accession>
<keyword evidence="1" id="KW-0175">Coiled coil</keyword>
<name>A0A2W4QDG9_9GAMM</name>
<keyword evidence="2" id="KW-1133">Transmembrane helix</keyword>
<evidence type="ECO:0000256" key="1">
    <source>
        <dbReference type="SAM" id="Coils"/>
    </source>
</evidence>
<protein>
    <submittedName>
        <fullName evidence="3">Uncharacterized protein</fullName>
    </submittedName>
</protein>
<dbReference type="Proteomes" id="UP000249396">
    <property type="component" value="Unassembled WGS sequence"/>
</dbReference>
<keyword evidence="2" id="KW-0812">Transmembrane</keyword>
<evidence type="ECO:0000313" key="4">
    <source>
        <dbReference type="Proteomes" id="UP000249396"/>
    </source>
</evidence>
<keyword evidence="2" id="KW-0472">Membrane</keyword>
<proteinExistence type="predicted"/>
<evidence type="ECO:0000256" key="2">
    <source>
        <dbReference type="SAM" id="Phobius"/>
    </source>
</evidence>
<gene>
    <name evidence="3" type="ORF">DM484_28650</name>
</gene>
<reference evidence="3 4" key="1">
    <citation type="journal article" date="2018" name="Aquat. Microb. Ecol.">
        <title>Gammaproteobacterial methanotrophs dominate.</title>
        <authorList>
            <person name="Rissanen A.J."/>
            <person name="Saarenheimo J."/>
            <person name="Tiirola M."/>
            <person name="Peura S."/>
            <person name="Aalto S.L."/>
            <person name="Karvinen A."/>
            <person name="Nykanen H."/>
        </authorList>
    </citation>
    <scope>NUCLEOTIDE SEQUENCE [LARGE SCALE GENOMIC DNA]</scope>
    <source>
        <strain evidence="3">AMbin10</strain>
    </source>
</reference>
<evidence type="ECO:0000313" key="3">
    <source>
        <dbReference type="EMBL" id="PZN70262.1"/>
    </source>
</evidence>
<organism evidence="3 4">
    <name type="scientific">Candidatus Methylumidiphilus alinenensis</name>
    <dbReference type="NCBI Taxonomy" id="2202197"/>
    <lineage>
        <taxon>Bacteria</taxon>
        <taxon>Pseudomonadati</taxon>
        <taxon>Pseudomonadota</taxon>
        <taxon>Gammaproteobacteria</taxon>
        <taxon>Methylococcales</taxon>
        <taxon>Candidatus Methylumidiphilus</taxon>
    </lineage>
</organism>
<comment type="caution">
    <text evidence="3">The sequence shown here is derived from an EMBL/GenBank/DDBJ whole genome shotgun (WGS) entry which is preliminary data.</text>
</comment>